<sequence>MPTEFKLFSSLPTELREEIWKLAIRPNKSGVHIFRVYGTFDDYQTLPKDAIHFSADEYSFHGRSSDELGLALPWPDSGLACVNKPSAKSISTFMIDAGLWTACHESRSIMKKSFLTVTNIPRYNKKYIYKSMMCYYLLEGAPSYFTVRPEIDLFLLRPDSTDFTLEYMGEALCHSGGAHIGF</sequence>
<dbReference type="PANTHER" id="PTHR35910">
    <property type="entry name" value="2EXR DOMAIN-CONTAINING PROTEIN"/>
    <property type="match status" value="1"/>
</dbReference>
<comment type="caution">
    <text evidence="2">The sequence shown here is derived from an EMBL/GenBank/DDBJ whole genome shotgun (WGS) entry which is preliminary data.</text>
</comment>
<gene>
    <name evidence="2" type="ORF">BFJ72_g3904</name>
</gene>
<organism evidence="2 3">
    <name type="scientific">Gibberella intermedia</name>
    <name type="common">Bulb rot disease fungus</name>
    <name type="synonym">Fusarium proliferatum</name>
    <dbReference type="NCBI Taxonomy" id="948311"/>
    <lineage>
        <taxon>Eukaryota</taxon>
        <taxon>Fungi</taxon>
        <taxon>Dikarya</taxon>
        <taxon>Ascomycota</taxon>
        <taxon>Pezizomycotina</taxon>
        <taxon>Sordariomycetes</taxon>
        <taxon>Hypocreomycetidae</taxon>
        <taxon>Hypocreales</taxon>
        <taxon>Nectriaceae</taxon>
        <taxon>Fusarium</taxon>
        <taxon>Fusarium fujikuroi species complex</taxon>
    </lineage>
</organism>
<dbReference type="EMBL" id="MRDB01000010">
    <property type="protein sequence ID" value="RKL44171.1"/>
    <property type="molecule type" value="Genomic_DNA"/>
</dbReference>
<proteinExistence type="predicted"/>
<dbReference type="PANTHER" id="PTHR35910:SF1">
    <property type="entry name" value="2EXR DOMAIN-CONTAINING PROTEIN"/>
    <property type="match status" value="1"/>
</dbReference>
<dbReference type="InterPro" id="IPR045518">
    <property type="entry name" value="2EXR"/>
</dbReference>
<dbReference type="Pfam" id="PF20150">
    <property type="entry name" value="2EXR"/>
    <property type="match status" value="1"/>
</dbReference>
<feature type="domain" description="2EXR" evidence="1">
    <location>
        <begin position="5"/>
        <end position="152"/>
    </location>
</feature>
<evidence type="ECO:0000313" key="3">
    <source>
        <dbReference type="Proteomes" id="UP000283569"/>
    </source>
</evidence>
<dbReference type="AlphaFoldDB" id="A0A420TRI0"/>
<reference evidence="2 3" key="1">
    <citation type="journal article" date="2018" name="Sci. Rep.">
        <title>Characterisation of pathogen-specific regions and novel effector candidates in Fusarium oxysporum f. sp. cepae.</title>
        <authorList>
            <person name="Armitage A.D."/>
            <person name="Taylor A."/>
            <person name="Sobczyk M.K."/>
            <person name="Baxter L."/>
            <person name="Greenfield B.P."/>
            <person name="Bates H.J."/>
            <person name="Wilson F."/>
            <person name="Jackson A.C."/>
            <person name="Ott S."/>
            <person name="Harrison R.J."/>
            <person name="Clarkson J.P."/>
        </authorList>
    </citation>
    <scope>NUCLEOTIDE SEQUENCE [LARGE SCALE GENOMIC DNA]</scope>
    <source>
        <strain evidence="2 3">Fp_A8</strain>
    </source>
</reference>
<evidence type="ECO:0000259" key="1">
    <source>
        <dbReference type="Pfam" id="PF20150"/>
    </source>
</evidence>
<evidence type="ECO:0000313" key="2">
    <source>
        <dbReference type="EMBL" id="RKL44171.1"/>
    </source>
</evidence>
<name>A0A420TRI0_GIBIN</name>
<protein>
    <recommendedName>
        <fullName evidence="1">2EXR domain-containing protein</fullName>
    </recommendedName>
</protein>
<accession>A0A420TRI0</accession>
<dbReference type="Proteomes" id="UP000283569">
    <property type="component" value="Unassembled WGS sequence"/>
</dbReference>